<sequence>MGQAKLGDTVTVHYTGKLTDGTVFDSSNNSNPLEFTLGEGQLIPGFEEAVMGMNAGESKTTHIPVEQAYGEYRPEMIIEVEREQMPPELEPEVGQQLQIQQPTGEVIPVVITDISDSTVHLDANHPLAGEDLVFDIQLVAISGA</sequence>
<dbReference type="EC" id="5.2.1.8" evidence="10"/>
<comment type="similarity">
    <text evidence="3 10">Belongs to the FKBP-type PPIase family.</text>
</comment>
<dbReference type="EMBL" id="NTFS01000545">
    <property type="protein sequence ID" value="PAX49062.1"/>
    <property type="molecule type" value="Genomic_DNA"/>
</dbReference>
<evidence type="ECO:0000259" key="11">
    <source>
        <dbReference type="PROSITE" id="PS50059"/>
    </source>
</evidence>
<evidence type="ECO:0000256" key="10">
    <source>
        <dbReference type="RuleBase" id="RU003915"/>
    </source>
</evidence>
<reference evidence="12 13" key="1">
    <citation type="submission" date="2017-08" db="EMBL/GenBank/DDBJ databases">
        <title>Draft genome sequence of filamentous cyanobacterium Calothrix elsteri CCALA 953.</title>
        <authorList>
            <person name="Gagunashvili A.N."/>
            <person name="Elster J."/>
            <person name="Andresson O.S."/>
        </authorList>
    </citation>
    <scope>NUCLEOTIDE SEQUENCE [LARGE SCALE GENOMIC DNA]</scope>
    <source>
        <strain evidence="12 13">CCALA 953</strain>
    </source>
</reference>
<comment type="catalytic activity">
    <reaction evidence="1 9 10">
        <text>[protein]-peptidylproline (omega=180) = [protein]-peptidylproline (omega=0)</text>
        <dbReference type="Rhea" id="RHEA:16237"/>
        <dbReference type="Rhea" id="RHEA-COMP:10747"/>
        <dbReference type="Rhea" id="RHEA-COMP:10748"/>
        <dbReference type="ChEBI" id="CHEBI:83833"/>
        <dbReference type="ChEBI" id="CHEBI:83834"/>
        <dbReference type="EC" id="5.2.1.8"/>
    </reaction>
</comment>
<protein>
    <recommendedName>
        <fullName evidence="10">Peptidyl-prolyl cis-trans isomerase</fullName>
        <ecNumber evidence="10">5.2.1.8</ecNumber>
    </recommendedName>
</protein>
<comment type="caution">
    <text evidence="12">The sequence shown here is derived from an EMBL/GenBank/DDBJ whole genome shotgun (WGS) entry which is preliminary data.</text>
</comment>
<keyword evidence="7 9" id="KW-0413">Isomerase</keyword>
<dbReference type="GO" id="GO:0005737">
    <property type="term" value="C:cytoplasm"/>
    <property type="evidence" value="ECO:0007669"/>
    <property type="project" value="UniProtKB-SubCell"/>
</dbReference>
<evidence type="ECO:0000313" key="12">
    <source>
        <dbReference type="EMBL" id="PAX49062.1"/>
    </source>
</evidence>
<evidence type="ECO:0000256" key="4">
    <source>
        <dbReference type="ARBA" id="ARBA00022490"/>
    </source>
</evidence>
<dbReference type="PROSITE" id="PS50059">
    <property type="entry name" value="FKBP_PPIASE"/>
    <property type="match status" value="1"/>
</dbReference>
<keyword evidence="4" id="KW-0963">Cytoplasm</keyword>
<evidence type="ECO:0000256" key="9">
    <source>
        <dbReference type="PROSITE-ProRule" id="PRU00277"/>
    </source>
</evidence>
<dbReference type="Gene3D" id="3.10.50.40">
    <property type="match status" value="1"/>
</dbReference>
<feature type="domain" description="PPIase FKBP-type" evidence="11">
    <location>
        <begin position="7"/>
        <end position="87"/>
    </location>
</feature>
<dbReference type="InterPro" id="IPR001179">
    <property type="entry name" value="PPIase_FKBP_dom"/>
</dbReference>
<dbReference type="SUPFAM" id="SSF54534">
    <property type="entry name" value="FKBP-like"/>
    <property type="match status" value="1"/>
</dbReference>
<comment type="function">
    <text evidence="8">Also involved in hydrogenase metallocenter assembly, probably by participating in the nickel insertion step. This function in hydrogenase biosynthesis requires chaperone activity and the presence of the metal-binding domain, but not PPIase activity.</text>
</comment>
<evidence type="ECO:0000256" key="6">
    <source>
        <dbReference type="ARBA" id="ARBA00023186"/>
    </source>
</evidence>
<dbReference type="InterPro" id="IPR046357">
    <property type="entry name" value="PPIase_dom_sf"/>
</dbReference>
<evidence type="ECO:0000256" key="8">
    <source>
        <dbReference type="ARBA" id="ARBA00037071"/>
    </source>
</evidence>
<accession>A0A2A2TB43</accession>
<dbReference type="AlphaFoldDB" id="A0A2A2TB43"/>
<dbReference type="GO" id="GO:0042026">
    <property type="term" value="P:protein refolding"/>
    <property type="evidence" value="ECO:0007669"/>
    <property type="project" value="UniProtKB-ARBA"/>
</dbReference>
<organism evidence="12 13">
    <name type="scientific">Brunnivagina elsteri CCALA 953</name>
    <dbReference type="NCBI Taxonomy" id="987040"/>
    <lineage>
        <taxon>Bacteria</taxon>
        <taxon>Bacillati</taxon>
        <taxon>Cyanobacteriota</taxon>
        <taxon>Cyanophyceae</taxon>
        <taxon>Nostocales</taxon>
        <taxon>Calotrichaceae</taxon>
        <taxon>Brunnivagina</taxon>
    </lineage>
</organism>
<evidence type="ECO:0000256" key="5">
    <source>
        <dbReference type="ARBA" id="ARBA00023110"/>
    </source>
</evidence>
<dbReference type="Proteomes" id="UP000218238">
    <property type="component" value="Unassembled WGS sequence"/>
</dbReference>
<evidence type="ECO:0000256" key="1">
    <source>
        <dbReference type="ARBA" id="ARBA00000971"/>
    </source>
</evidence>
<keyword evidence="5 9" id="KW-0697">Rotamase</keyword>
<evidence type="ECO:0000256" key="7">
    <source>
        <dbReference type="ARBA" id="ARBA00023235"/>
    </source>
</evidence>
<evidence type="ECO:0000256" key="2">
    <source>
        <dbReference type="ARBA" id="ARBA00004496"/>
    </source>
</evidence>
<proteinExistence type="inferred from homology"/>
<dbReference type="GO" id="GO:0003755">
    <property type="term" value="F:peptidyl-prolyl cis-trans isomerase activity"/>
    <property type="evidence" value="ECO:0007669"/>
    <property type="project" value="UniProtKB-UniRule"/>
</dbReference>
<evidence type="ECO:0000313" key="13">
    <source>
        <dbReference type="Proteomes" id="UP000218238"/>
    </source>
</evidence>
<name>A0A2A2TB43_9CYAN</name>
<dbReference type="PANTHER" id="PTHR47861">
    <property type="entry name" value="FKBP-TYPE PEPTIDYL-PROLYL CIS-TRANS ISOMERASE SLYD"/>
    <property type="match status" value="1"/>
</dbReference>
<evidence type="ECO:0000256" key="3">
    <source>
        <dbReference type="ARBA" id="ARBA00006577"/>
    </source>
</evidence>
<dbReference type="RefSeq" id="WP_095724775.1">
    <property type="nucleotide sequence ID" value="NZ_NTFS01000545.1"/>
</dbReference>
<dbReference type="Pfam" id="PF00254">
    <property type="entry name" value="FKBP_C"/>
    <property type="match status" value="1"/>
</dbReference>
<keyword evidence="13" id="KW-1185">Reference proteome</keyword>
<keyword evidence="6" id="KW-0143">Chaperone</keyword>
<dbReference type="PANTHER" id="PTHR47861:SF3">
    <property type="entry name" value="FKBP-TYPE PEPTIDYL-PROLYL CIS-TRANS ISOMERASE SLYD"/>
    <property type="match status" value="1"/>
</dbReference>
<gene>
    <name evidence="12" type="ORF">CK510_28070</name>
</gene>
<comment type="subcellular location">
    <subcellularLocation>
        <location evidence="2">Cytoplasm</location>
    </subcellularLocation>
</comment>
<dbReference type="OrthoDB" id="280278at2"/>